<sequence length="162" mass="18421">MNKTAKKIIVNLKFDRNADGKIVGFVTKYNGAWHGCRAEESRPKKIVLLDISLTDVVMPGVLYRVGLIPMREDRGFVAIRATPVQFDAFIETVFDGDIPHIEVKFGNKTIVYRPNSSMSKYSDIDRIASHILRRLDIRNVYEVTQNFLIAANTLKNYCLKTA</sequence>
<protein>
    <submittedName>
        <fullName evidence="1">Uncharacterized protein</fullName>
    </submittedName>
</protein>
<dbReference type="Proteomes" id="UP000308886">
    <property type="component" value="Unassembled WGS sequence"/>
</dbReference>
<name>A0AC61QMK5_9BACT</name>
<organism evidence="1 2">
    <name type="scientific">Palleniella muris</name>
    <dbReference type="NCBI Taxonomy" id="3038145"/>
    <lineage>
        <taxon>Bacteria</taxon>
        <taxon>Pseudomonadati</taxon>
        <taxon>Bacteroidota</taxon>
        <taxon>Bacteroidia</taxon>
        <taxon>Bacteroidales</taxon>
        <taxon>Prevotellaceae</taxon>
        <taxon>Palleniella</taxon>
    </lineage>
</organism>
<proteinExistence type="predicted"/>
<evidence type="ECO:0000313" key="1">
    <source>
        <dbReference type="EMBL" id="TGX80492.1"/>
    </source>
</evidence>
<gene>
    <name evidence="1" type="ORF">E5358_12610</name>
</gene>
<keyword evidence="2" id="KW-1185">Reference proteome</keyword>
<evidence type="ECO:0000313" key="2">
    <source>
        <dbReference type="Proteomes" id="UP000308886"/>
    </source>
</evidence>
<accession>A0AC61QMK5</accession>
<dbReference type="EMBL" id="SRZC01000025">
    <property type="protein sequence ID" value="TGX80492.1"/>
    <property type="molecule type" value="Genomic_DNA"/>
</dbReference>
<reference evidence="1" key="1">
    <citation type="submission" date="2019-04" db="EMBL/GenBank/DDBJ databases">
        <title>Microbes associate with the intestines of laboratory mice.</title>
        <authorList>
            <person name="Navarre W."/>
            <person name="Wong E."/>
            <person name="Huang K."/>
            <person name="Tropini C."/>
            <person name="Ng K."/>
            <person name="Yu B."/>
        </authorList>
    </citation>
    <scope>NUCLEOTIDE SEQUENCE</scope>
    <source>
        <strain evidence="1">NM73_A23</strain>
    </source>
</reference>
<comment type="caution">
    <text evidence="1">The sequence shown here is derived from an EMBL/GenBank/DDBJ whole genome shotgun (WGS) entry which is preliminary data.</text>
</comment>